<evidence type="ECO:0000313" key="8">
    <source>
        <dbReference type="EMBL" id="RQY89541.1"/>
    </source>
</evidence>
<dbReference type="InterPro" id="IPR013686">
    <property type="entry name" value="Polypept-transport_assoc_ShlB"/>
</dbReference>
<evidence type="ECO:0000313" key="7">
    <source>
        <dbReference type="EMBL" id="KWA59255.1"/>
    </source>
</evidence>
<dbReference type="AlphaFoldDB" id="A0A108A061"/>
<feature type="domain" description="Polypeptide-transport-associated ShlB-type" evidence="6">
    <location>
        <begin position="40"/>
        <end position="113"/>
    </location>
</feature>
<reference evidence="8 10" key="2">
    <citation type="submission" date="2018-08" db="EMBL/GenBank/DDBJ databases">
        <title>Comparative analysis of Burkholderia isolates from Puerto Rico.</title>
        <authorList>
            <person name="Hall C."/>
            <person name="Sahl J."/>
            <person name="Wagner D."/>
        </authorList>
    </citation>
    <scope>NUCLEOTIDE SEQUENCE [LARGE SCALE GENOMIC DNA]</scope>
    <source>
        <strain evidence="8 10">Bp8966</strain>
    </source>
</reference>
<reference evidence="7 9" key="1">
    <citation type="submission" date="2015-11" db="EMBL/GenBank/DDBJ databases">
        <title>Expanding the genomic diversity of Burkholderia species for the development of highly accurate diagnostics.</title>
        <authorList>
            <person name="Sahl J."/>
            <person name="Keim P."/>
            <person name="Wagner D."/>
        </authorList>
    </citation>
    <scope>NUCLEOTIDE SEQUENCE [LARGE SCALE GENOMIC DNA]</scope>
    <source>
        <strain evidence="7 9">MSMB1960WGS</strain>
    </source>
</reference>
<accession>A0A108A061</accession>
<keyword evidence="3" id="KW-0998">Cell outer membrane</keyword>
<name>A0A108A061_9BURK</name>
<dbReference type="Pfam" id="PF08479">
    <property type="entry name" value="POTRA_2"/>
    <property type="match status" value="1"/>
</dbReference>
<dbReference type="GO" id="GO:0008320">
    <property type="term" value="F:protein transmembrane transporter activity"/>
    <property type="evidence" value="ECO:0007669"/>
    <property type="project" value="TreeGrafter"/>
</dbReference>
<keyword evidence="1" id="KW-1134">Transmembrane beta strand</keyword>
<evidence type="ECO:0000313" key="10">
    <source>
        <dbReference type="Proteomes" id="UP000281098"/>
    </source>
</evidence>
<keyword evidence="10" id="KW-1185">Reference proteome</keyword>
<feature type="domain" description="Haemolysin activator HlyB C-terminal" evidence="5">
    <location>
        <begin position="175"/>
        <end position="461"/>
    </location>
</feature>
<evidence type="ECO:0000256" key="1">
    <source>
        <dbReference type="ARBA" id="ARBA00022452"/>
    </source>
</evidence>
<evidence type="ECO:0000256" key="2">
    <source>
        <dbReference type="ARBA" id="ARBA00022692"/>
    </source>
</evidence>
<evidence type="ECO:0000313" key="9">
    <source>
        <dbReference type="Proteomes" id="UP000068603"/>
    </source>
</evidence>
<evidence type="ECO:0000259" key="5">
    <source>
        <dbReference type="Pfam" id="PF03865"/>
    </source>
</evidence>
<dbReference type="EMBL" id="LPHB01000056">
    <property type="protein sequence ID" value="KWA59255.1"/>
    <property type="molecule type" value="Genomic_DNA"/>
</dbReference>
<evidence type="ECO:0000256" key="3">
    <source>
        <dbReference type="ARBA" id="ARBA00023237"/>
    </source>
</evidence>
<dbReference type="STRING" id="1503054.WT74_25345"/>
<dbReference type="GO" id="GO:0098046">
    <property type="term" value="C:type V protein secretion system complex"/>
    <property type="evidence" value="ECO:0007669"/>
    <property type="project" value="TreeGrafter"/>
</dbReference>
<dbReference type="Proteomes" id="UP000068603">
    <property type="component" value="Unassembled WGS sequence"/>
</dbReference>
<keyword evidence="2" id="KW-0812">Transmembrane</keyword>
<keyword evidence="1" id="KW-0472">Membrane</keyword>
<dbReference type="InterPro" id="IPR051544">
    <property type="entry name" value="TPS_OM_transporter"/>
</dbReference>
<dbReference type="Pfam" id="PF03865">
    <property type="entry name" value="ShlB"/>
    <property type="match status" value="1"/>
</dbReference>
<dbReference type="InterPro" id="IPR005565">
    <property type="entry name" value="Hemolysn_activator_HlyB_C"/>
</dbReference>
<gene>
    <name evidence="8" type="ORF">DF017_20185</name>
    <name evidence="7" type="ORF">WT44_22940</name>
</gene>
<dbReference type="Gene3D" id="2.40.160.50">
    <property type="entry name" value="membrane protein fhac: a member of the omp85/tpsb transporter family"/>
    <property type="match status" value="1"/>
</dbReference>
<comment type="caution">
    <text evidence="7">The sequence shown here is derived from an EMBL/GenBank/DDBJ whole genome shotgun (WGS) entry which is preliminary data.</text>
</comment>
<sequence length="518" mass="56205">MRDIETSGPSLPNMPVPSLSIPAPQSATENNGDSGARVFVRQFTFAGNTAIGVDKLLALVADTSNREMSFADLQQVAARVTHYYREHGYVLARAYLPHQDIEGGVVRIAIVEGKYGKIVLENHARMHDAVVRQPLGNIREGDPIRGDDLERSLLLLNELPGADAHGTLRVGGIPGTTDLVVDVKKAPLATGALEFDNFGDPSTGRYRVSGNANFNSLLGLADQLSVRGLVSNERQRYYRLGYQVPIGPASTRVGVAYSDMRYRVGGALESLDYHGSATAQSVFVSQPLLRRLNARVTAQIQYETSSLQENYGSFMIHGDKRVGLWSFGVSGNVQDDWLGGGQSGFSVMFGMGRLRSNDVLETDRFTHAMGTFSKLSISALRVQSLGRRFQLYAQFSAQLASRNLDPSQQFSLGGPYAVRAYALGAGSGDQGWQATAELRYLAAPGWQLSTFVDAGRVQVRKQPWVSGDNIQQIQAGGLGATWIGSNRHISLTASWTLGAALDSSVRAPSIWIQASQYF</sequence>
<dbReference type="GO" id="GO:0046819">
    <property type="term" value="P:protein secretion by the type V secretion system"/>
    <property type="evidence" value="ECO:0007669"/>
    <property type="project" value="TreeGrafter"/>
</dbReference>
<proteinExistence type="predicted"/>
<feature type="region of interest" description="Disordered" evidence="4">
    <location>
        <begin position="1"/>
        <end position="33"/>
    </location>
</feature>
<evidence type="ECO:0000256" key="4">
    <source>
        <dbReference type="SAM" id="MobiDB-lite"/>
    </source>
</evidence>
<dbReference type="KEGG" id="bstg:WT74_25345"/>
<dbReference type="Proteomes" id="UP000281098">
    <property type="component" value="Unassembled WGS sequence"/>
</dbReference>
<dbReference type="PANTHER" id="PTHR34597">
    <property type="entry name" value="SLR1661 PROTEIN"/>
    <property type="match status" value="1"/>
</dbReference>
<dbReference type="EMBL" id="QTPM01000025">
    <property type="protein sequence ID" value="RQY89541.1"/>
    <property type="molecule type" value="Genomic_DNA"/>
</dbReference>
<organism evidence="7">
    <name type="scientific">Burkholderia stagnalis</name>
    <dbReference type="NCBI Taxonomy" id="1503054"/>
    <lineage>
        <taxon>Bacteria</taxon>
        <taxon>Pseudomonadati</taxon>
        <taxon>Pseudomonadota</taxon>
        <taxon>Betaproteobacteria</taxon>
        <taxon>Burkholderiales</taxon>
        <taxon>Burkholderiaceae</taxon>
        <taxon>Burkholderia</taxon>
        <taxon>Burkholderia cepacia complex</taxon>
    </lineage>
</organism>
<evidence type="ECO:0000259" key="6">
    <source>
        <dbReference type="Pfam" id="PF08479"/>
    </source>
</evidence>
<dbReference type="PANTHER" id="PTHR34597:SF1">
    <property type="entry name" value="HEME_HEMOPEXIN TRANSPORTER PROTEIN HUXB"/>
    <property type="match status" value="1"/>
</dbReference>
<dbReference type="Gene3D" id="3.10.20.310">
    <property type="entry name" value="membrane protein fhac"/>
    <property type="match status" value="1"/>
</dbReference>
<feature type="compositionally biased region" description="Polar residues" evidence="4">
    <location>
        <begin position="23"/>
        <end position="33"/>
    </location>
</feature>
<protein>
    <submittedName>
        <fullName evidence="8">ShlB/FhaC/HecB family hemolysin secretion/activation protein</fullName>
    </submittedName>
</protein>